<dbReference type="KEGG" id="cko:CKO_02079"/>
<organism evidence="1 2">
    <name type="scientific">Citrobacter koseri (strain ATCC BAA-895 / CDC 4225-83 / SGSC4696)</name>
    <dbReference type="NCBI Taxonomy" id="290338"/>
    <lineage>
        <taxon>Bacteria</taxon>
        <taxon>Pseudomonadati</taxon>
        <taxon>Pseudomonadota</taxon>
        <taxon>Gammaproteobacteria</taxon>
        <taxon>Enterobacterales</taxon>
        <taxon>Enterobacteriaceae</taxon>
        <taxon>Citrobacter</taxon>
    </lineage>
</organism>
<accession>A8AI91</accession>
<dbReference type="EMBL" id="CP000822">
    <property type="protein sequence ID" value="ABV13204.1"/>
    <property type="molecule type" value="Genomic_DNA"/>
</dbReference>
<protein>
    <submittedName>
        <fullName evidence="1">Uncharacterized protein</fullName>
    </submittedName>
</protein>
<evidence type="ECO:0000313" key="1">
    <source>
        <dbReference type="EMBL" id="ABV13204.1"/>
    </source>
</evidence>
<dbReference type="STRING" id="290338.CKO_02079"/>
<dbReference type="Proteomes" id="UP000008148">
    <property type="component" value="Chromosome"/>
</dbReference>
<name>A8AI91_CITK8</name>
<gene>
    <name evidence="1" type="ordered locus">CKO_02079</name>
</gene>
<dbReference type="AlphaFoldDB" id="A8AI91"/>
<keyword evidence="2" id="KW-1185">Reference proteome</keyword>
<sequence>MPAHQKTYLVICLNGSAGWSVNECWRINNAIVFCFIFFPHIHS</sequence>
<proteinExistence type="predicted"/>
<reference evidence="1 2" key="1">
    <citation type="submission" date="2007-08" db="EMBL/GenBank/DDBJ databases">
        <authorList>
            <consortium name="The Citrobacter koseri Genome Sequencing Project"/>
            <person name="McClelland M."/>
            <person name="Sanderson E.K."/>
            <person name="Porwollik S."/>
            <person name="Spieth J."/>
            <person name="Clifton W.S."/>
            <person name="Latreille P."/>
            <person name="Courtney L."/>
            <person name="Wang C."/>
            <person name="Pepin K."/>
            <person name="Bhonagiri V."/>
            <person name="Nash W."/>
            <person name="Johnson M."/>
            <person name="Thiruvilangam P."/>
            <person name="Wilson R."/>
        </authorList>
    </citation>
    <scope>NUCLEOTIDE SEQUENCE [LARGE SCALE GENOMIC DNA]</scope>
    <source>
        <strain evidence="2">ATCC BAA-895 / CDC 4225-83 / SGSC4696</strain>
    </source>
</reference>
<dbReference type="HOGENOM" id="CLU_3231458_0_0_6"/>
<evidence type="ECO:0000313" key="2">
    <source>
        <dbReference type="Proteomes" id="UP000008148"/>
    </source>
</evidence>